<dbReference type="SUPFAM" id="SSF54637">
    <property type="entry name" value="Thioesterase/thiol ester dehydrase-isomerase"/>
    <property type="match status" value="1"/>
</dbReference>
<evidence type="ECO:0000313" key="2">
    <source>
        <dbReference type="Proteomes" id="UP001223547"/>
    </source>
</evidence>
<organism evidence="1 2">
    <name type="scientific">Marinobacter albus</name>
    <dbReference type="NCBI Taxonomy" id="3030833"/>
    <lineage>
        <taxon>Bacteria</taxon>
        <taxon>Pseudomonadati</taxon>
        <taxon>Pseudomonadota</taxon>
        <taxon>Gammaproteobacteria</taxon>
        <taxon>Pseudomonadales</taxon>
        <taxon>Marinobacteraceae</taxon>
        <taxon>Marinobacter</taxon>
    </lineage>
</organism>
<name>A0ABT7HCZ8_9GAMM</name>
<gene>
    <name evidence="1" type="ORF">QQF73_11440</name>
</gene>
<evidence type="ECO:0000313" key="1">
    <source>
        <dbReference type="EMBL" id="MDK9558234.1"/>
    </source>
</evidence>
<comment type="caution">
    <text evidence="1">The sequence shown here is derived from an EMBL/GenBank/DDBJ whole genome shotgun (WGS) entry which is preliminary data.</text>
</comment>
<protein>
    <submittedName>
        <fullName evidence="1">DUF4442 domain-containing protein</fullName>
    </submittedName>
</protein>
<dbReference type="Proteomes" id="UP001223547">
    <property type="component" value="Unassembled WGS sequence"/>
</dbReference>
<proteinExistence type="predicted"/>
<dbReference type="EMBL" id="JASSQD010000001">
    <property type="protein sequence ID" value="MDK9558234.1"/>
    <property type="molecule type" value="Genomic_DNA"/>
</dbReference>
<reference evidence="1 2" key="1">
    <citation type="submission" date="2023-05" db="EMBL/GenBank/DDBJ databases">
        <title>Marinobacter albus sp. nov., a marine bacterium isolated from sand in a coastal intertidal zone of huludao.</title>
        <authorList>
            <person name="Deng T."/>
        </authorList>
    </citation>
    <scope>NUCLEOTIDE SEQUENCE [LARGE SCALE GENOMIC DNA]</scope>
    <source>
        <strain evidence="1 2">M216</strain>
    </source>
</reference>
<sequence length="154" mass="17669">MIRAKESFESRLWRWAGNLFPAYRRVGARVTYVSPDFYQVHVKIPSNWQTRNHMGMTWGGGLYSALDPIYGVMIYKLLGYRHRVVDKCAEIHFRKPGRTTLYAKFQLSPSEIDAIRLGLASGRKVERTYQVELVDQAGVVHVSCLKTLCIFASP</sequence>
<dbReference type="RefSeq" id="WP_219865347.1">
    <property type="nucleotide sequence ID" value="NZ_JASSQD010000001.1"/>
</dbReference>
<dbReference type="Pfam" id="PF14539">
    <property type="entry name" value="DUF4442"/>
    <property type="match status" value="1"/>
</dbReference>
<dbReference type="InterPro" id="IPR027961">
    <property type="entry name" value="DUF4442"/>
</dbReference>
<dbReference type="Gene3D" id="3.10.129.10">
    <property type="entry name" value="Hotdog Thioesterase"/>
    <property type="match status" value="1"/>
</dbReference>
<dbReference type="InterPro" id="IPR029069">
    <property type="entry name" value="HotDog_dom_sf"/>
</dbReference>
<accession>A0ABT7HCZ8</accession>
<keyword evidence="2" id="KW-1185">Reference proteome</keyword>